<dbReference type="InterPro" id="IPR028283">
    <property type="entry name" value="WASH-7_C"/>
</dbReference>
<dbReference type="GO" id="GO:0071203">
    <property type="term" value="C:WASH complex"/>
    <property type="evidence" value="ECO:0007669"/>
    <property type="project" value="InterPro"/>
</dbReference>
<dbReference type="InterPro" id="IPR028191">
    <property type="entry name" value="WASH-4_N"/>
</dbReference>
<accession>A0A8S1HUP1</accession>
<dbReference type="AlphaFoldDB" id="A0A8S1HUP1"/>
<sequence>MEQSKSGRARFYEQNKRRDILHNIPDFENSSNDDTVIFEDECSQRIDISAMIVCDHPLVEGFLRTLCSLIDKSDIAVNTAIEELWPSLLLYAETALQKSEQDEYAAIAQVSSFVGFLKEMFDFANTSLQLFRNLIQQIRLFHQIDPNVLNGTEKVHLRKAWRSLGELLAIFVQLDELISSRGIIKSHVSSYIRTLETTLHNPTQFGTTFEKLSESVSVMHEIERFLLSGNSLRYCYEQTLGDLDMSHDFADRMYAEVSDMFARWEKAAAEDIPDKRFLLSITSLTVYYHMHFANFAKKKLAKAVWTSHKKILSFHLLGDIIFVPCELLLRELADTSLTDKKTIAIVQQARQTLRSATHVEGMLAEADAARLEVEGYVLEVENEIRNRSANAGQVAASSLRLSQTLLKGVRLADTMTRLLKTALNGFDGEHKMTKRLAFTVFGVVEAVKELTRLFSSNWRSFSEAAAMSSQQWRCHVLSLLEQARQTLRENVATTSSARENALSVAMASVLHSASRPRTVVCAVALEIACIEELLCSTDLKQLYTLLNRIETLTSSRKLVSRVTNCSFLLHNKPLIALFWETALKRKPSIEAIDNFCSAISDCAQLCAKSRHGGTSSEGISTVLDAFLNESFEMLRKGLLAPLCGVLENDLRILTHKHLQIESSDRLSMEENFFLRQLLKNPRLQIYTKVVDIREFVARYLERTFYNLTVVAPHDSNTYLRMADLASQKYDIDLIDGQLQRGGIDETLDVVQVTRHLSSFVTQYNYCLNLQLFIEKESPNKSLRVLSKEQMTASLRKHGTGVLATSVNIAYQVLRKKLNVFHQFLSDEHIRAHLHRDARYFEENREDLNKLYPMKRAEKFSRAISRLGMAAEDQTYIDKFRELVAQIGNTLGYVRTMTSSAAAVHSELRDYADDEDMSLLMDGTSLVEDENAIESEKAVRTLCDALNELHDQGDKSKDFSKMLVEVFNSSLSTSPQQFGHLGLFYIVVPALTMCHVEHMLTNRERLQRRAASNKEITFTDDGFALGVAYLLSVLGVWPRFNSLNWFRSVLRTLEEEKAEQETLNARESRGAHLKISRLQAYEREFRLLLFTFQSAGVFFSFDSAE</sequence>
<feature type="domain" description="WASH complex subunit 4 N-terminal" evidence="2">
    <location>
        <begin position="37"/>
        <end position="566"/>
    </location>
</feature>
<reference evidence="4" key="1">
    <citation type="submission" date="2020-10" db="EMBL/GenBank/DDBJ databases">
        <authorList>
            <person name="Kikuchi T."/>
        </authorList>
    </citation>
    <scope>NUCLEOTIDE SEQUENCE</scope>
    <source>
        <strain evidence="4">NKZ352</strain>
    </source>
</reference>
<dbReference type="Pfam" id="PF14746">
    <property type="entry name" value="WASH-7_C"/>
    <property type="match status" value="1"/>
</dbReference>
<comment type="caution">
    <text evidence="4">The sequence shown here is derived from an EMBL/GenBank/DDBJ whole genome shotgun (WGS) entry which is preliminary data.</text>
</comment>
<evidence type="ECO:0000259" key="1">
    <source>
        <dbReference type="Pfam" id="PF14744"/>
    </source>
</evidence>
<keyword evidence="5" id="KW-1185">Reference proteome</keyword>
<feature type="domain" description="WASH complex subunit 7 C-terminal" evidence="3">
    <location>
        <begin position="935"/>
        <end position="1098"/>
    </location>
</feature>
<evidence type="ECO:0000313" key="5">
    <source>
        <dbReference type="Proteomes" id="UP000835052"/>
    </source>
</evidence>
<dbReference type="PANTHER" id="PTHR31409:SF0">
    <property type="entry name" value="WASH COMPLEX SUBUNIT 4"/>
    <property type="match status" value="1"/>
</dbReference>
<dbReference type="Pfam" id="PF14744">
    <property type="entry name" value="WASH-7_mid"/>
    <property type="match status" value="1"/>
</dbReference>
<name>A0A8S1HUP1_9PELO</name>
<dbReference type="GO" id="GO:0007032">
    <property type="term" value="P:endosome organization"/>
    <property type="evidence" value="ECO:0007669"/>
    <property type="project" value="TreeGrafter"/>
</dbReference>
<dbReference type="OrthoDB" id="10261210at2759"/>
<organism evidence="4 5">
    <name type="scientific">Caenorhabditis auriculariae</name>
    <dbReference type="NCBI Taxonomy" id="2777116"/>
    <lineage>
        <taxon>Eukaryota</taxon>
        <taxon>Metazoa</taxon>
        <taxon>Ecdysozoa</taxon>
        <taxon>Nematoda</taxon>
        <taxon>Chromadorea</taxon>
        <taxon>Rhabditida</taxon>
        <taxon>Rhabditina</taxon>
        <taxon>Rhabditomorpha</taxon>
        <taxon>Rhabditoidea</taxon>
        <taxon>Rhabditidae</taxon>
        <taxon>Peloderinae</taxon>
        <taxon>Caenorhabditis</taxon>
    </lineage>
</organism>
<dbReference type="Proteomes" id="UP000835052">
    <property type="component" value="Unassembled WGS sequence"/>
</dbReference>
<dbReference type="GO" id="GO:0005768">
    <property type="term" value="C:endosome"/>
    <property type="evidence" value="ECO:0007669"/>
    <property type="project" value="TreeGrafter"/>
</dbReference>
<evidence type="ECO:0000259" key="2">
    <source>
        <dbReference type="Pfam" id="PF14745"/>
    </source>
</evidence>
<dbReference type="Pfam" id="PF14745">
    <property type="entry name" value="WASH-4_N"/>
    <property type="match status" value="1"/>
</dbReference>
<dbReference type="EMBL" id="CAJGYM010000120">
    <property type="protein sequence ID" value="CAD6198261.1"/>
    <property type="molecule type" value="Genomic_DNA"/>
</dbReference>
<feature type="domain" description="WASH complex subunit 7 central" evidence="1">
    <location>
        <begin position="567"/>
        <end position="913"/>
    </location>
</feature>
<dbReference type="InterPro" id="IPR028282">
    <property type="entry name" value="WASH-7_central"/>
</dbReference>
<evidence type="ECO:0000259" key="3">
    <source>
        <dbReference type="Pfam" id="PF14746"/>
    </source>
</evidence>
<gene>
    <name evidence="4" type="ORF">CAUJ_LOCUS14167</name>
</gene>
<evidence type="ECO:0008006" key="6">
    <source>
        <dbReference type="Google" id="ProtNLM"/>
    </source>
</evidence>
<proteinExistence type="predicted"/>
<dbReference type="PANTHER" id="PTHR31409">
    <property type="entry name" value="WASH COMPLEX SUBUNIT 4"/>
    <property type="match status" value="1"/>
</dbReference>
<protein>
    <recommendedName>
        <fullName evidence="6">WASH complex subunit 7</fullName>
    </recommendedName>
</protein>
<evidence type="ECO:0000313" key="4">
    <source>
        <dbReference type="EMBL" id="CAD6198261.1"/>
    </source>
</evidence>
<dbReference type="GO" id="GO:0016197">
    <property type="term" value="P:endosomal transport"/>
    <property type="evidence" value="ECO:0007669"/>
    <property type="project" value="TreeGrafter"/>
</dbReference>
<dbReference type="InterPro" id="IPR027307">
    <property type="entry name" value="WASH7"/>
</dbReference>